<sequence>MTTNKRSRKSCPLCFSPVEEFGIHLDSSIVMCSDTKCDYPFNDSLEEFIKTTRRLPAKRHRSRAAKPPGFINDNSCRQGALLSNKEHLDSSSQKVRLDSSVNVAMDNSEVLNSFSEPSSLTSTSTTPFIDAEMQNNNDAVFDIMKGIETDGLSDTASRFSLADIEHLLGDEEQHLGEKDYGSSSVVTPKDGEELGWMTGLNDVFNFGPTDSKYDPLTGNQEFDILLGL</sequence>
<evidence type="ECO:0000313" key="1">
    <source>
        <dbReference type="EMBL" id="OAD74184.1"/>
    </source>
</evidence>
<dbReference type="Proteomes" id="UP000077315">
    <property type="component" value="Unassembled WGS sequence"/>
</dbReference>
<evidence type="ECO:0000313" key="2">
    <source>
        <dbReference type="Proteomes" id="UP000077315"/>
    </source>
</evidence>
<dbReference type="GeneID" id="28996583"/>
<keyword evidence="2" id="KW-1185">Reference proteome</keyword>
<dbReference type="EMBL" id="KV440979">
    <property type="protein sequence ID" value="OAD74184.1"/>
    <property type="molecule type" value="Genomic_DNA"/>
</dbReference>
<proteinExistence type="predicted"/>
<protein>
    <submittedName>
        <fullName evidence="1">Uncharacterized protein</fullName>
    </submittedName>
</protein>
<dbReference type="OrthoDB" id="2367383at2759"/>
<accession>A0A167MVQ6</accession>
<dbReference type="AlphaFoldDB" id="A0A167MVQ6"/>
<gene>
    <name evidence="1" type="ORF">PHYBLDRAFT_167609</name>
</gene>
<reference evidence="2" key="1">
    <citation type="submission" date="2015-06" db="EMBL/GenBank/DDBJ databases">
        <title>Expansion of signal transduction pathways in fungi by whole-genome duplication.</title>
        <authorList>
            <consortium name="DOE Joint Genome Institute"/>
            <person name="Corrochano L.M."/>
            <person name="Kuo A."/>
            <person name="Marcet-Houben M."/>
            <person name="Polaino S."/>
            <person name="Salamov A."/>
            <person name="Villalobos J.M."/>
            <person name="Alvarez M.I."/>
            <person name="Avalos J."/>
            <person name="Benito E.P."/>
            <person name="Benoit I."/>
            <person name="Burger G."/>
            <person name="Camino L.P."/>
            <person name="Canovas D."/>
            <person name="Cerda-Olmedo E."/>
            <person name="Cheng J.-F."/>
            <person name="Dominguez A."/>
            <person name="Elias M."/>
            <person name="Eslava A.P."/>
            <person name="Glaser F."/>
            <person name="Grimwood J."/>
            <person name="Gutierrez G."/>
            <person name="Heitman J."/>
            <person name="Henrissat B."/>
            <person name="Iturriaga E.A."/>
            <person name="Lang B.F."/>
            <person name="Lavin J.L."/>
            <person name="Lee S."/>
            <person name="Li W."/>
            <person name="Lindquist E."/>
            <person name="Lopez-Garcia S."/>
            <person name="Luque E.M."/>
            <person name="Marcos A.T."/>
            <person name="Martin J."/>
            <person name="McCluskey K."/>
            <person name="Medina H.R."/>
            <person name="Miralles-Duran A."/>
            <person name="Miyazaki A."/>
            <person name="Munoz-Torres E."/>
            <person name="Oguiza J.A."/>
            <person name="Ohm R."/>
            <person name="Olmedo M."/>
            <person name="Orejas M."/>
            <person name="Ortiz-Castellanos L."/>
            <person name="Pisabarro A.G."/>
            <person name="Rodriguez-Romero J."/>
            <person name="Ruiz-Herrera J."/>
            <person name="Ruiz-Vazquez R."/>
            <person name="Sanz C."/>
            <person name="Schackwitz W."/>
            <person name="Schmutz J."/>
            <person name="Shahriari M."/>
            <person name="Shelest E."/>
            <person name="Silva-Franco F."/>
            <person name="Soanes D."/>
            <person name="Syed K."/>
            <person name="Tagua V.G."/>
            <person name="Talbot N.J."/>
            <person name="Thon M."/>
            <person name="De vries R.P."/>
            <person name="Wiebenga A."/>
            <person name="Yadav J.S."/>
            <person name="Braun E.L."/>
            <person name="Baker S."/>
            <person name="Garre V."/>
            <person name="Horwitz B."/>
            <person name="Torres-Martinez S."/>
            <person name="Idnurm A."/>
            <person name="Herrera-Estrella A."/>
            <person name="Gabaldon T."/>
            <person name="Grigoriev I.V."/>
        </authorList>
    </citation>
    <scope>NUCLEOTIDE SEQUENCE [LARGE SCALE GENOMIC DNA]</scope>
    <source>
        <strain evidence="2">NRRL 1555(-)</strain>
    </source>
</reference>
<name>A0A167MVQ6_PHYB8</name>
<dbReference type="VEuPathDB" id="FungiDB:PHYBLDRAFT_167609"/>
<organism evidence="1 2">
    <name type="scientific">Phycomyces blakesleeanus (strain ATCC 8743b / DSM 1359 / FGSC 10004 / NBRC 33097 / NRRL 1555)</name>
    <dbReference type="NCBI Taxonomy" id="763407"/>
    <lineage>
        <taxon>Eukaryota</taxon>
        <taxon>Fungi</taxon>
        <taxon>Fungi incertae sedis</taxon>
        <taxon>Mucoromycota</taxon>
        <taxon>Mucoromycotina</taxon>
        <taxon>Mucoromycetes</taxon>
        <taxon>Mucorales</taxon>
        <taxon>Phycomycetaceae</taxon>
        <taxon>Phycomyces</taxon>
    </lineage>
</organism>
<dbReference type="RefSeq" id="XP_018292224.1">
    <property type="nucleotide sequence ID" value="XM_018435677.1"/>
</dbReference>
<dbReference type="InParanoid" id="A0A167MVQ6"/>